<keyword evidence="3" id="KW-1003">Cell membrane</keyword>
<dbReference type="SUPFAM" id="SSF53649">
    <property type="entry name" value="Alkaline phosphatase-like"/>
    <property type="match status" value="1"/>
</dbReference>
<dbReference type="EMBL" id="QWEG01000004">
    <property type="protein sequence ID" value="RHW41715.1"/>
    <property type="molecule type" value="Genomic_DNA"/>
</dbReference>
<dbReference type="AlphaFoldDB" id="A0A417YWI6"/>
<evidence type="ECO:0000256" key="6">
    <source>
        <dbReference type="ARBA" id="ARBA00023136"/>
    </source>
</evidence>
<evidence type="ECO:0000256" key="4">
    <source>
        <dbReference type="ARBA" id="ARBA00022692"/>
    </source>
</evidence>
<dbReference type="Gene3D" id="3.30.1120.170">
    <property type="match status" value="1"/>
</dbReference>
<evidence type="ECO:0000259" key="8">
    <source>
        <dbReference type="Pfam" id="PF00884"/>
    </source>
</evidence>
<organism evidence="9 10">
    <name type="scientific">Neobacillus notoginsengisoli</name>
    <dbReference type="NCBI Taxonomy" id="1578198"/>
    <lineage>
        <taxon>Bacteria</taxon>
        <taxon>Bacillati</taxon>
        <taxon>Bacillota</taxon>
        <taxon>Bacilli</taxon>
        <taxon>Bacillales</taxon>
        <taxon>Bacillaceae</taxon>
        <taxon>Neobacillus</taxon>
    </lineage>
</organism>
<dbReference type="InterPro" id="IPR050448">
    <property type="entry name" value="OpgB/LTA_synthase_biosynth"/>
</dbReference>
<feature type="transmembrane region" description="Helical" evidence="7">
    <location>
        <begin position="38"/>
        <end position="58"/>
    </location>
</feature>
<sequence>MAEIVKRDSLLLYVFFSMLFIDLIFRLGTVEVFQSRDFILSIIFILAISLFLYFLISFTSGRAAKHFSSVMLGLITFLYLSQFAYFRFFKTYYSVYSAGNGGQILEFWKDITSHLFEQFLWIAAMLLPLLVLIFFGGRFIHFQKHDNFSRLSILGCFIITQLAGVGTVFASGKKVNSAYDLYYRSSIPLLSVERLGLLTTMRVDLQRLVTGWAPTIDIPVKNNLGWGSNLLPGFPDEQEAPIEYNVMNIDFKGRISNEKNQEIKKMHTYFSQVPPTEKNEHTGKFKGYNLIFITAESFSPYAVHKEITPTLYKLIHEGYHFKNFYNPVWGVSTSDGEYVACTGLLPKSGVWSFQESAANYLPFVMGNQLKKIGYNTKAYHNHTFSYYRRDLSHPNMGYDYKGLGKGLTVKKTWPESDIEMVEKTVPEYIGSEPFHAYYMTVSGHMQYSFGGNYIAWKNKKAVEGLPLSNQAKAYIATQVELDRALEKLLKELEAEGKADRTLIALSADHYPYGLEERTIDELAGHKVEKNFELYKSPFILYAKGMEPEVIDKPASSLDIIPTLSNLLGLEYDSRLLMGNDIFSNSPPLVVFLNKSFITEKGKYNSVTGEFTSTGAEEVNQSYLDRISMMIQEKFYYSAKILETDYYRKIFNP</sequence>
<dbReference type="Pfam" id="PF00884">
    <property type="entry name" value="Sulfatase"/>
    <property type="match status" value="1"/>
</dbReference>
<dbReference type="Gene3D" id="3.40.720.10">
    <property type="entry name" value="Alkaline Phosphatase, subunit A"/>
    <property type="match status" value="1"/>
</dbReference>
<comment type="subcellular location">
    <subcellularLocation>
        <location evidence="1">Cell membrane</location>
        <topology evidence="1">Multi-pass membrane protein</topology>
    </subcellularLocation>
</comment>
<evidence type="ECO:0000256" key="1">
    <source>
        <dbReference type="ARBA" id="ARBA00004651"/>
    </source>
</evidence>
<dbReference type="InterPro" id="IPR000917">
    <property type="entry name" value="Sulfatase_N"/>
</dbReference>
<dbReference type="CDD" id="cd16015">
    <property type="entry name" value="LTA_synthase"/>
    <property type="match status" value="1"/>
</dbReference>
<evidence type="ECO:0000256" key="3">
    <source>
        <dbReference type="ARBA" id="ARBA00022475"/>
    </source>
</evidence>
<keyword evidence="4 7" id="KW-0812">Transmembrane</keyword>
<evidence type="ECO:0000256" key="7">
    <source>
        <dbReference type="SAM" id="Phobius"/>
    </source>
</evidence>
<feature type="transmembrane region" description="Helical" evidence="7">
    <location>
        <begin position="70"/>
        <end position="88"/>
    </location>
</feature>
<keyword evidence="6 7" id="KW-0472">Membrane</keyword>
<dbReference type="OrthoDB" id="5901192at2"/>
<dbReference type="PANTHER" id="PTHR47371">
    <property type="entry name" value="LIPOTEICHOIC ACID SYNTHASE"/>
    <property type="match status" value="1"/>
</dbReference>
<keyword evidence="10" id="KW-1185">Reference proteome</keyword>
<feature type="transmembrane region" description="Helical" evidence="7">
    <location>
        <begin position="12"/>
        <end position="32"/>
    </location>
</feature>
<feature type="transmembrane region" description="Helical" evidence="7">
    <location>
        <begin position="119"/>
        <end position="139"/>
    </location>
</feature>
<name>A0A417YWI6_9BACI</name>
<evidence type="ECO:0000256" key="5">
    <source>
        <dbReference type="ARBA" id="ARBA00022989"/>
    </source>
</evidence>
<evidence type="ECO:0000313" key="10">
    <source>
        <dbReference type="Proteomes" id="UP000284416"/>
    </source>
</evidence>
<dbReference type="PANTHER" id="PTHR47371:SF3">
    <property type="entry name" value="PHOSPHOGLYCEROL TRANSFERASE I"/>
    <property type="match status" value="1"/>
</dbReference>
<evidence type="ECO:0000256" key="2">
    <source>
        <dbReference type="ARBA" id="ARBA00004936"/>
    </source>
</evidence>
<comment type="pathway">
    <text evidence="2">Cell wall biogenesis; lipoteichoic acid biosynthesis.</text>
</comment>
<reference evidence="9 10" key="1">
    <citation type="journal article" date="2017" name="Int. J. Syst. Evol. Microbiol.">
        <title>Bacillus notoginsengisoli sp. nov., a novel bacterium isolated from the rhizosphere of Panax notoginseng.</title>
        <authorList>
            <person name="Zhang M.Y."/>
            <person name="Cheng J."/>
            <person name="Cai Y."/>
            <person name="Zhang T.Y."/>
            <person name="Wu Y.Y."/>
            <person name="Manikprabhu D."/>
            <person name="Li W.J."/>
            <person name="Zhang Y.X."/>
        </authorList>
    </citation>
    <scope>NUCLEOTIDE SEQUENCE [LARGE SCALE GENOMIC DNA]</scope>
    <source>
        <strain evidence="9 10">JCM 30743</strain>
    </source>
</reference>
<dbReference type="RefSeq" id="WP_118920297.1">
    <property type="nucleotide sequence ID" value="NZ_QWEG01000004.1"/>
</dbReference>
<gene>
    <name evidence="9" type="ORF">D1B31_08370</name>
</gene>
<dbReference type="InterPro" id="IPR017850">
    <property type="entry name" value="Alkaline_phosphatase_core_sf"/>
</dbReference>
<proteinExistence type="predicted"/>
<feature type="domain" description="Sulfatase N-terminal" evidence="8">
    <location>
        <begin position="289"/>
        <end position="568"/>
    </location>
</feature>
<comment type="caution">
    <text evidence="9">The sequence shown here is derived from an EMBL/GenBank/DDBJ whole genome shotgun (WGS) entry which is preliminary data.</text>
</comment>
<dbReference type="GO" id="GO:0005886">
    <property type="term" value="C:plasma membrane"/>
    <property type="evidence" value="ECO:0007669"/>
    <property type="project" value="UniProtKB-SubCell"/>
</dbReference>
<keyword evidence="5 7" id="KW-1133">Transmembrane helix</keyword>
<protein>
    <submittedName>
        <fullName evidence="9">Alkaline phosphatase family protein</fullName>
    </submittedName>
</protein>
<evidence type="ECO:0000313" key="9">
    <source>
        <dbReference type="EMBL" id="RHW41715.1"/>
    </source>
</evidence>
<dbReference type="Proteomes" id="UP000284416">
    <property type="component" value="Unassembled WGS sequence"/>
</dbReference>
<accession>A0A417YWI6</accession>
<feature type="transmembrane region" description="Helical" evidence="7">
    <location>
        <begin position="151"/>
        <end position="170"/>
    </location>
</feature>